<dbReference type="RefSeq" id="WP_376995248.1">
    <property type="nucleotide sequence ID" value="NZ_JBHSLC010000017.1"/>
</dbReference>
<evidence type="ECO:0000313" key="4">
    <source>
        <dbReference type="Proteomes" id="UP001596166"/>
    </source>
</evidence>
<evidence type="ECO:0000259" key="2">
    <source>
        <dbReference type="Pfam" id="PF12804"/>
    </source>
</evidence>
<comment type="caution">
    <text evidence="3">The sequence shown here is derived from an EMBL/GenBank/DDBJ whole genome shotgun (WGS) entry which is preliminary data.</text>
</comment>
<dbReference type="InterPro" id="IPR025877">
    <property type="entry name" value="MobA-like_NTP_Trfase"/>
</dbReference>
<evidence type="ECO:0000256" key="1">
    <source>
        <dbReference type="ARBA" id="ARBA00022842"/>
    </source>
</evidence>
<keyword evidence="4" id="KW-1185">Reference proteome</keyword>
<dbReference type="SUPFAM" id="SSF53448">
    <property type="entry name" value="Nucleotide-diphospho-sugar transferases"/>
    <property type="match status" value="1"/>
</dbReference>
<dbReference type="CDD" id="cd04183">
    <property type="entry name" value="GT2_BcE_like"/>
    <property type="match status" value="1"/>
</dbReference>
<organism evidence="3 4">
    <name type="scientific">Azospirillum himalayense</name>
    <dbReference type="NCBI Taxonomy" id="654847"/>
    <lineage>
        <taxon>Bacteria</taxon>
        <taxon>Pseudomonadati</taxon>
        <taxon>Pseudomonadota</taxon>
        <taxon>Alphaproteobacteria</taxon>
        <taxon>Rhodospirillales</taxon>
        <taxon>Azospirillaceae</taxon>
        <taxon>Azospirillum</taxon>
    </lineage>
</organism>
<reference evidence="4" key="1">
    <citation type="journal article" date="2019" name="Int. J. Syst. Evol. Microbiol.">
        <title>The Global Catalogue of Microorganisms (GCM) 10K type strain sequencing project: providing services to taxonomists for standard genome sequencing and annotation.</title>
        <authorList>
            <consortium name="The Broad Institute Genomics Platform"/>
            <consortium name="The Broad Institute Genome Sequencing Center for Infectious Disease"/>
            <person name="Wu L."/>
            <person name="Ma J."/>
        </authorList>
    </citation>
    <scope>NUCLEOTIDE SEQUENCE [LARGE SCALE GENOMIC DNA]</scope>
    <source>
        <strain evidence="4">CCUG 58760</strain>
    </source>
</reference>
<dbReference type="InterPro" id="IPR029044">
    <property type="entry name" value="Nucleotide-diphossugar_trans"/>
</dbReference>
<dbReference type="InterPro" id="IPR016873">
    <property type="entry name" value="Caps_polysacc_synth_BcbE_prd"/>
</dbReference>
<dbReference type="PIRSF" id="PIRSF028162">
    <property type="entry name" value="BcbE_prd"/>
    <property type="match status" value="1"/>
</dbReference>
<dbReference type="Pfam" id="PF12804">
    <property type="entry name" value="NTP_transf_3"/>
    <property type="match status" value="1"/>
</dbReference>
<protein>
    <submittedName>
        <fullName evidence="3">Glycosyltransferase family 2 protein</fullName>
    </submittedName>
</protein>
<evidence type="ECO:0000313" key="3">
    <source>
        <dbReference type="EMBL" id="MFC5355616.1"/>
    </source>
</evidence>
<dbReference type="Proteomes" id="UP001596166">
    <property type="component" value="Unassembled WGS sequence"/>
</dbReference>
<feature type="domain" description="MobA-like NTP transferase" evidence="2">
    <location>
        <begin position="8"/>
        <end position="113"/>
    </location>
</feature>
<proteinExistence type="predicted"/>
<dbReference type="EMBL" id="JBHSLC010000017">
    <property type="protein sequence ID" value="MFC5355616.1"/>
    <property type="molecule type" value="Genomic_DNA"/>
</dbReference>
<sequence length="245" mass="27180">MIVIPMVGLSSRFTKAGYRQPKYMLPLGGRSVFSHAVDSFSAYFATQPFLFVVRDVQDTEAFVKRECAALGIADARVVVLPEMTRGQAETVMEGLSRTGCADTDAVTIFNIDTFRPSFRYPDAFDVTAVDGYLEVFEGSGANWSYVRPDASRPYGVTETAEKREISNLCCTGLYHFRSAVLFQAAYQAQAGLPAEALQGSELYVAPLYNELIRNGHDVRYAKIQKKDVIFCGVPDEYEALLKQES</sequence>
<dbReference type="Gene3D" id="3.90.550.10">
    <property type="entry name" value="Spore Coat Polysaccharide Biosynthesis Protein SpsA, Chain A"/>
    <property type="match status" value="1"/>
</dbReference>
<accession>A0ABW0G4B3</accession>
<gene>
    <name evidence="3" type="ORF">ACFPMG_11415</name>
</gene>
<keyword evidence="1" id="KW-0460">Magnesium</keyword>
<name>A0ABW0G4B3_9PROT</name>